<dbReference type="InterPro" id="IPR057727">
    <property type="entry name" value="WCX_dom"/>
</dbReference>
<dbReference type="Pfam" id="PF25583">
    <property type="entry name" value="WCX"/>
    <property type="match status" value="1"/>
</dbReference>
<accession>E6W314</accession>
<protein>
    <submittedName>
        <fullName evidence="3">Transcriptional regulator-like protein</fullName>
    </submittedName>
</protein>
<evidence type="ECO:0000313" key="3">
    <source>
        <dbReference type="EMBL" id="ADU65675.1"/>
    </source>
</evidence>
<dbReference type="PANTHER" id="PTHR34580:SF3">
    <property type="entry name" value="PROTEIN PAFB"/>
    <property type="match status" value="1"/>
</dbReference>
<dbReference type="STRING" id="653733.Selin_0937"/>
<dbReference type="HOGENOM" id="CLU_041141_4_1_0"/>
<dbReference type="InParanoid" id="E6W314"/>
<dbReference type="InterPro" id="IPR026881">
    <property type="entry name" value="WYL_dom"/>
</dbReference>
<dbReference type="KEGG" id="din:Selin_0937"/>
<reference evidence="3 4" key="1">
    <citation type="submission" date="2010-12" db="EMBL/GenBank/DDBJ databases">
        <title>Complete sequence of Desulfurispirillum indicum S5.</title>
        <authorList>
            <consortium name="US DOE Joint Genome Institute"/>
            <person name="Lucas S."/>
            <person name="Copeland A."/>
            <person name="Lapidus A."/>
            <person name="Cheng J.-F."/>
            <person name="Goodwin L."/>
            <person name="Pitluck S."/>
            <person name="Chertkov O."/>
            <person name="Held B."/>
            <person name="Detter J.C."/>
            <person name="Han C."/>
            <person name="Tapia R."/>
            <person name="Land M."/>
            <person name="Hauser L."/>
            <person name="Kyrpides N."/>
            <person name="Ivanova N."/>
            <person name="Mikhailova N."/>
            <person name="Haggblom M."/>
            <person name="Rauschenbach I."/>
            <person name="Bini E."/>
            <person name="Woyke T."/>
        </authorList>
    </citation>
    <scope>NUCLEOTIDE SEQUENCE [LARGE SCALE GENOMIC DNA]</scope>
    <source>
        <strain evidence="4">ATCC BAA-1389 / DSM 22839 / S5</strain>
    </source>
</reference>
<evidence type="ECO:0000313" key="4">
    <source>
        <dbReference type="Proteomes" id="UP000002572"/>
    </source>
</evidence>
<dbReference type="eggNOG" id="COG2378">
    <property type="taxonomic scope" value="Bacteria"/>
</dbReference>
<feature type="domain" description="WYL" evidence="1">
    <location>
        <begin position="143"/>
        <end position="211"/>
    </location>
</feature>
<sequence length="321" mass="37537">MSDTRALEHYCWFHQQTRQRAYPNATTLAAQFEISTRTAQRRIETIRDRFGAPLEYDHQHKGYSYTDHSYQLPPLWLSQNELLCWLIARNMLESATAGHASRALAAFETRLFRENSIHPLNPQQLRNLFSSQYTSLAPCNPDTFNAATHSLLLSRTLSIDYHSPQDNQHTTRTIEPHHLFHYHGAWILVAWCRLRHQWRQFHLARMTSARMEPETFLPRPAEQWQSLVNHAYGLFQGKLTTAVRLRFSPETSRWIREQQWHPAQTMREETCGAVELSFPVADLREIKMRVLSYGAEVEVLEPVELRDMILAEAKKMVGESE</sequence>
<dbReference type="RefSeq" id="WP_013505559.1">
    <property type="nucleotide sequence ID" value="NC_014836.1"/>
</dbReference>
<proteinExistence type="predicted"/>
<gene>
    <name evidence="3" type="ordered locus">Selin_0937</name>
</gene>
<feature type="domain" description="WCX" evidence="2">
    <location>
        <begin position="241"/>
        <end position="317"/>
    </location>
</feature>
<evidence type="ECO:0000259" key="2">
    <source>
        <dbReference type="Pfam" id="PF25583"/>
    </source>
</evidence>
<organism evidence="3 4">
    <name type="scientific">Desulfurispirillum indicum (strain ATCC BAA-1389 / DSM 22839 / S5)</name>
    <dbReference type="NCBI Taxonomy" id="653733"/>
    <lineage>
        <taxon>Bacteria</taxon>
        <taxon>Pseudomonadati</taxon>
        <taxon>Chrysiogenota</taxon>
        <taxon>Chrysiogenia</taxon>
        <taxon>Chrysiogenales</taxon>
        <taxon>Chrysiogenaceae</taxon>
        <taxon>Desulfurispirillum</taxon>
    </lineage>
</organism>
<keyword evidence="4" id="KW-1185">Reference proteome</keyword>
<dbReference type="PANTHER" id="PTHR34580">
    <property type="match status" value="1"/>
</dbReference>
<dbReference type="Proteomes" id="UP000002572">
    <property type="component" value="Chromosome"/>
</dbReference>
<dbReference type="PROSITE" id="PS52050">
    <property type="entry name" value="WYL"/>
    <property type="match status" value="1"/>
</dbReference>
<name>E6W314_DESIS</name>
<evidence type="ECO:0000259" key="1">
    <source>
        <dbReference type="Pfam" id="PF13280"/>
    </source>
</evidence>
<dbReference type="EMBL" id="CP002432">
    <property type="protein sequence ID" value="ADU65675.1"/>
    <property type="molecule type" value="Genomic_DNA"/>
</dbReference>
<dbReference type="AlphaFoldDB" id="E6W314"/>
<dbReference type="Pfam" id="PF13280">
    <property type="entry name" value="WYL"/>
    <property type="match status" value="1"/>
</dbReference>
<dbReference type="InterPro" id="IPR051534">
    <property type="entry name" value="CBASS_pafABC_assoc_protein"/>
</dbReference>